<feature type="transmembrane region" description="Helical" evidence="5">
    <location>
        <begin position="388"/>
        <end position="404"/>
    </location>
</feature>
<gene>
    <name evidence="7" type="ORF">ACFL27_00720</name>
</gene>
<comment type="subcellular location">
    <subcellularLocation>
        <location evidence="1">Membrane</location>
        <topology evidence="1">Multi-pass membrane protein</topology>
    </subcellularLocation>
</comment>
<evidence type="ECO:0000256" key="3">
    <source>
        <dbReference type="ARBA" id="ARBA00022989"/>
    </source>
</evidence>
<evidence type="ECO:0000256" key="5">
    <source>
        <dbReference type="SAM" id="Phobius"/>
    </source>
</evidence>
<feature type="transmembrane region" description="Helical" evidence="5">
    <location>
        <begin position="355"/>
        <end position="376"/>
    </location>
</feature>
<protein>
    <submittedName>
        <fullName evidence="7">Amino acid permease</fullName>
    </submittedName>
</protein>
<accession>A0ABV6YR70</accession>
<dbReference type="Gene3D" id="1.20.1740.10">
    <property type="entry name" value="Amino acid/polyamine transporter I"/>
    <property type="match status" value="1"/>
</dbReference>
<feature type="transmembrane region" description="Helical" evidence="5">
    <location>
        <begin position="232"/>
        <end position="253"/>
    </location>
</feature>
<evidence type="ECO:0000256" key="1">
    <source>
        <dbReference type="ARBA" id="ARBA00004141"/>
    </source>
</evidence>
<comment type="caution">
    <text evidence="7">The sequence shown here is derived from an EMBL/GenBank/DDBJ whole genome shotgun (WGS) entry which is preliminary data.</text>
</comment>
<feature type="transmembrane region" description="Helical" evidence="5">
    <location>
        <begin position="44"/>
        <end position="65"/>
    </location>
</feature>
<feature type="domain" description="Amino acid permease/ SLC12A" evidence="6">
    <location>
        <begin position="17"/>
        <end position="427"/>
    </location>
</feature>
<keyword evidence="8" id="KW-1185">Reference proteome</keyword>
<name>A0ABV6YR70_UNCC1</name>
<dbReference type="InterPro" id="IPR004841">
    <property type="entry name" value="AA-permease/SLC12A_dom"/>
</dbReference>
<dbReference type="PANTHER" id="PTHR11827">
    <property type="entry name" value="SOLUTE CARRIER FAMILY 12, CATION COTRANSPORTERS"/>
    <property type="match status" value="1"/>
</dbReference>
<keyword evidence="3 5" id="KW-1133">Transmembrane helix</keyword>
<evidence type="ECO:0000313" key="8">
    <source>
        <dbReference type="Proteomes" id="UP001594351"/>
    </source>
</evidence>
<evidence type="ECO:0000313" key="7">
    <source>
        <dbReference type="EMBL" id="MFC1848703.1"/>
    </source>
</evidence>
<dbReference type="Proteomes" id="UP001594351">
    <property type="component" value="Unassembled WGS sequence"/>
</dbReference>
<reference evidence="7 8" key="1">
    <citation type="submission" date="2024-09" db="EMBL/GenBank/DDBJ databases">
        <title>Laminarin stimulates single cell rates of sulfate reduction while oxygen inhibits transcriptomic activity in coastal marine sediment.</title>
        <authorList>
            <person name="Lindsay M."/>
            <person name="Orcutt B."/>
            <person name="Emerson D."/>
            <person name="Stepanauskas R."/>
            <person name="D'Angelo T."/>
        </authorList>
    </citation>
    <scope>NUCLEOTIDE SEQUENCE [LARGE SCALE GENOMIC DNA]</scope>
    <source>
        <strain evidence="7">SAG AM-311-K15</strain>
    </source>
</reference>
<feature type="transmembrane region" description="Helical" evidence="5">
    <location>
        <begin position="330"/>
        <end position="349"/>
    </location>
</feature>
<sequence length="747" mass="81941">MGKSKQKKGHGFGTGPVFLAAISTILGAILFLRFSYAVGHAGPLGTILIIVIGHCITIPTAFAIAEIATNLKVEGGGEYFIISRSFGATIGGTIGISLYLSQAISVAFYMIAFAESFRPLFPWLEHKYGFYAEAWMISLPATLLLLLLILFKGAQLGVKVLWVVVSTMSVALTMFFLGSANSPPASWDLFATINKPDNFFIVFAIIFPAFTGMTAGVGLSGDLRNPRRSIPLGTLSATIAGMVVYILVVLKMASSLSPGELAADQFAMSKIAIWGPIIPIGLAAATLSSAVGSILIAPRTMQALAIDNIFPGAATNSFLGRGKANTNDPVNATLVTSMIVLSVVALGSVDFVAQIISMFFMITYGTLCLVSFLEHFGGNPSYRPTFRSRWYISLIGALACFFMMFQMSPLYASISLLAIGLIYASIRKMRAGEDDLSEMLRGVLFQLNRKLSVLIQRKTSPTSLMRWRPSFIGISASSLTRLAPFDLLRWISNYYGFGTYIHFIKGPLNGENKELSLHTLERMIKLGVASQAGVFVDTIVSPSFETAVAQIIQIPGVSGMENNSILFEFHQDNPADIEDIIKGLKFADIVDFNICVLRSSERHFGFKRSIHIWLTPGDYRNANLMILLGYIIIGHREWKGATIDIFASYDERELKKQVGRLNTLIDQGRIPISHKNVQKIPWKQEEETFEALVSQHSEDADLVMVGFSLTKLKDEKGDFLSRFENIKDLIFVRAGQKIAITEAQEKQ</sequence>
<evidence type="ECO:0000259" key="6">
    <source>
        <dbReference type="Pfam" id="PF00324"/>
    </source>
</evidence>
<feature type="transmembrane region" description="Helical" evidence="5">
    <location>
        <begin position="86"/>
        <end position="114"/>
    </location>
</feature>
<keyword evidence="2 5" id="KW-0812">Transmembrane</keyword>
<dbReference type="InterPro" id="IPR004842">
    <property type="entry name" value="SLC12A_fam"/>
</dbReference>
<keyword evidence="4 5" id="KW-0472">Membrane</keyword>
<feature type="transmembrane region" description="Helical" evidence="5">
    <location>
        <begin position="134"/>
        <end position="151"/>
    </location>
</feature>
<feature type="transmembrane region" description="Helical" evidence="5">
    <location>
        <begin position="273"/>
        <end position="297"/>
    </location>
</feature>
<feature type="transmembrane region" description="Helical" evidence="5">
    <location>
        <begin position="12"/>
        <end position="32"/>
    </location>
</feature>
<dbReference type="EMBL" id="JBHPBY010000004">
    <property type="protein sequence ID" value="MFC1848703.1"/>
    <property type="molecule type" value="Genomic_DNA"/>
</dbReference>
<dbReference type="Pfam" id="PF00324">
    <property type="entry name" value="AA_permease"/>
    <property type="match status" value="1"/>
</dbReference>
<feature type="transmembrane region" description="Helical" evidence="5">
    <location>
        <begin position="199"/>
        <end position="220"/>
    </location>
</feature>
<evidence type="ECO:0000256" key="4">
    <source>
        <dbReference type="ARBA" id="ARBA00023136"/>
    </source>
</evidence>
<feature type="transmembrane region" description="Helical" evidence="5">
    <location>
        <begin position="160"/>
        <end position="179"/>
    </location>
</feature>
<proteinExistence type="predicted"/>
<evidence type="ECO:0000256" key="2">
    <source>
        <dbReference type="ARBA" id="ARBA00022692"/>
    </source>
</evidence>
<organism evidence="7 8">
    <name type="scientific">candidate division CSSED10-310 bacterium</name>
    <dbReference type="NCBI Taxonomy" id="2855610"/>
    <lineage>
        <taxon>Bacteria</taxon>
        <taxon>Bacteria division CSSED10-310</taxon>
    </lineage>
</organism>
<dbReference type="PANTHER" id="PTHR11827:SF72">
    <property type="entry name" value="GH08340P"/>
    <property type="match status" value="1"/>
</dbReference>